<evidence type="ECO:0000313" key="9">
    <source>
        <dbReference type="RefSeq" id="XP_030645526.1"/>
    </source>
</evidence>
<evidence type="ECO:0000256" key="6">
    <source>
        <dbReference type="SAM" id="Phobius"/>
    </source>
</evidence>
<organism evidence="8 9">
    <name type="scientific">Chanos chanos</name>
    <name type="common">Milkfish</name>
    <name type="synonym">Mugil chanos</name>
    <dbReference type="NCBI Taxonomy" id="29144"/>
    <lineage>
        <taxon>Eukaryota</taxon>
        <taxon>Metazoa</taxon>
        <taxon>Chordata</taxon>
        <taxon>Craniata</taxon>
        <taxon>Vertebrata</taxon>
        <taxon>Euteleostomi</taxon>
        <taxon>Actinopterygii</taxon>
        <taxon>Neopterygii</taxon>
        <taxon>Teleostei</taxon>
        <taxon>Ostariophysi</taxon>
        <taxon>Gonorynchiformes</taxon>
        <taxon>Chanidae</taxon>
        <taxon>Chanos</taxon>
    </lineage>
</organism>
<name>A0A6J2WPZ9_CHACN</name>
<feature type="domain" description="G-protein coupled receptors family 3 profile" evidence="7">
    <location>
        <begin position="23"/>
        <end position="269"/>
    </location>
</feature>
<proteinExistence type="inferred from homology"/>
<comment type="similarity">
    <text evidence="2">Belongs to the G-protein coupled receptor 3 family.</text>
</comment>
<evidence type="ECO:0000256" key="3">
    <source>
        <dbReference type="ARBA" id="ARBA00022692"/>
    </source>
</evidence>
<keyword evidence="4 6" id="KW-1133">Transmembrane helix</keyword>
<accession>A0A6J2WPZ9</accession>
<evidence type="ECO:0000313" key="8">
    <source>
        <dbReference type="Proteomes" id="UP000504632"/>
    </source>
</evidence>
<gene>
    <name evidence="9" type="primary">LOC115825982</name>
</gene>
<keyword evidence="3 6" id="KW-0812">Transmembrane</keyword>
<evidence type="ECO:0000256" key="5">
    <source>
        <dbReference type="ARBA" id="ARBA00023136"/>
    </source>
</evidence>
<protein>
    <submittedName>
        <fullName evidence="9">G-protein coupled receptor family C group 5 member C-like</fullName>
    </submittedName>
</protein>
<evidence type="ECO:0000256" key="2">
    <source>
        <dbReference type="ARBA" id="ARBA00007242"/>
    </source>
</evidence>
<reference evidence="9" key="1">
    <citation type="submission" date="2025-08" db="UniProtKB">
        <authorList>
            <consortium name="RefSeq"/>
        </authorList>
    </citation>
    <scope>IDENTIFICATION</scope>
</reference>
<dbReference type="InterPro" id="IPR051753">
    <property type="entry name" value="RA-inducible_GPCR3"/>
</dbReference>
<feature type="transmembrane region" description="Helical" evidence="6">
    <location>
        <begin position="27"/>
        <end position="55"/>
    </location>
</feature>
<dbReference type="GO" id="GO:0004930">
    <property type="term" value="F:G protein-coupled receptor activity"/>
    <property type="evidence" value="ECO:0007669"/>
    <property type="project" value="InterPro"/>
</dbReference>
<feature type="transmembrane region" description="Helical" evidence="6">
    <location>
        <begin position="248"/>
        <end position="267"/>
    </location>
</feature>
<evidence type="ECO:0000256" key="1">
    <source>
        <dbReference type="ARBA" id="ARBA00004141"/>
    </source>
</evidence>
<feature type="transmembrane region" description="Helical" evidence="6">
    <location>
        <begin position="101"/>
        <end position="124"/>
    </location>
</feature>
<dbReference type="OrthoDB" id="9880600at2759"/>
<feature type="transmembrane region" description="Helical" evidence="6">
    <location>
        <begin position="67"/>
        <end position="89"/>
    </location>
</feature>
<dbReference type="GeneID" id="115825982"/>
<dbReference type="Pfam" id="PF00003">
    <property type="entry name" value="7tm_3"/>
    <property type="match status" value="1"/>
</dbReference>
<feature type="transmembrane region" description="Helical" evidence="6">
    <location>
        <begin position="133"/>
        <end position="159"/>
    </location>
</feature>
<sequence>MTTPSGVPRGCEVSLNPIYFNLCDLDAVWGIVLESLAAAGVVASFVLMVILVASLPFLSDKSRRNLVALQFSFLLFITGLFGLTFAFIMRQDNTTCAVRRFLFGVLFAGCFSCLLVHGICLVMLERRDGHPRAWLLCLGAIGFWLVEVIINTEWMIITLVTNITIPCYRNIPGVTNRDFVMALIYVMALLLAVVLMAIPSLTHKHKPFRRDALYILLTGILSMSIWVTWIVMYVYGNRAAGSQDWDDPTLAIALVSNAWVFLVLYIIPEVCALTQASEKEEEPSHVDHLCANRSMVYENILRDQNLYMENKGFSMDEPGKLVSPYSGYNGQLRSCVYQPTELALITKGHMRDKSSDVTLPRAVLPSLTQGQ</sequence>
<feature type="transmembrane region" description="Helical" evidence="6">
    <location>
        <begin position="179"/>
        <end position="201"/>
    </location>
</feature>
<dbReference type="GO" id="GO:0043235">
    <property type="term" value="C:receptor complex"/>
    <property type="evidence" value="ECO:0007669"/>
    <property type="project" value="TreeGrafter"/>
</dbReference>
<comment type="subcellular location">
    <subcellularLocation>
        <location evidence="1">Membrane</location>
        <topology evidence="1">Multi-pass membrane protein</topology>
    </subcellularLocation>
</comment>
<dbReference type="GO" id="GO:0030295">
    <property type="term" value="F:protein kinase activator activity"/>
    <property type="evidence" value="ECO:0007669"/>
    <property type="project" value="TreeGrafter"/>
</dbReference>
<feature type="transmembrane region" description="Helical" evidence="6">
    <location>
        <begin position="213"/>
        <end position="236"/>
    </location>
</feature>
<dbReference type="RefSeq" id="XP_030645526.1">
    <property type="nucleotide sequence ID" value="XM_030789666.1"/>
</dbReference>
<evidence type="ECO:0000259" key="7">
    <source>
        <dbReference type="Pfam" id="PF00003"/>
    </source>
</evidence>
<dbReference type="InParanoid" id="A0A6J2WPZ9"/>
<dbReference type="Proteomes" id="UP000504632">
    <property type="component" value="Chromosome 13"/>
</dbReference>
<dbReference type="PANTHER" id="PTHR14511:SF15">
    <property type="entry name" value="G-PROTEIN COUPLED RECEPTOR FAMILY C GROUP 5 MEMBER C"/>
    <property type="match status" value="1"/>
</dbReference>
<dbReference type="AlphaFoldDB" id="A0A6J2WPZ9"/>
<dbReference type="GO" id="GO:0005886">
    <property type="term" value="C:plasma membrane"/>
    <property type="evidence" value="ECO:0007669"/>
    <property type="project" value="TreeGrafter"/>
</dbReference>
<dbReference type="InterPro" id="IPR017978">
    <property type="entry name" value="GPCR_3_C"/>
</dbReference>
<dbReference type="PANTHER" id="PTHR14511">
    <property type="entry name" value="G PROTEIN COUPLED RECEPTOR, CLASS C, GROUP 5"/>
    <property type="match status" value="1"/>
</dbReference>
<evidence type="ECO:0000256" key="4">
    <source>
        <dbReference type="ARBA" id="ARBA00022989"/>
    </source>
</evidence>
<keyword evidence="5 6" id="KW-0472">Membrane</keyword>
<dbReference type="GO" id="GO:0070062">
    <property type="term" value="C:extracellular exosome"/>
    <property type="evidence" value="ECO:0007669"/>
    <property type="project" value="TreeGrafter"/>
</dbReference>
<keyword evidence="8" id="KW-1185">Reference proteome</keyword>